<comment type="caution">
    <text evidence="1">The sequence shown here is derived from an EMBL/GenBank/DDBJ whole genome shotgun (WGS) entry which is preliminary data.</text>
</comment>
<sequence>MEVHGIRAHRWGTTGARHNEGFSAGSEMKHEMCVGAPRPTMKTIGGSHDEGSHIESGMHVEYLPIDRRNDEAGCSASAGSAGVSESRSGRWRAIWATKKLETARQAWCASRSQQN</sequence>
<gene>
    <name evidence="1" type="ORF">GN244_ATG17359</name>
    <name evidence="2" type="ORF">GN958_ATG14637</name>
</gene>
<dbReference type="Proteomes" id="UP000704712">
    <property type="component" value="Unassembled WGS sequence"/>
</dbReference>
<keyword evidence="3" id="KW-1185">Reference proteome</keyword>
<dbReference type="AlphaFoldDB" id="A0A833W6N1"/>
<evidence type="ECO:0000313" key="1">
    <source>
        <dbReference type="EMBL" id="KAF4030832.1"/>
    </source>
</evidence>
<proteinExistence type="predicted"/>
<protein>
    <submittedName>
        <fullName evidence="1">Uncharacterized protein</fullName>
    </submittedName>
</protein>
<evidence type="ECO:0000313" key="3">
    <source>
        <dbReference type="Proteomes" id="UP000602510"/>
    </source>
</evidence>
<organism evidence="1 3">
    <name type="scientific">Phytophthora infestans</name>
    <name type="common">Potato late blight agent</name>
    <name type="synonym">Botrytis infestans</name>
    <dbReference type="NCBI Taxonomy" id="4787"/>
    <lineage>
        <taxon>Eukaryota</taxon>
        <taxon>Sar</taxon>
        <taxon>Stramenopiles</taxon>
        <taxon>Oomycota</taxon>
        <taxon>Peronosporomycetes</taxon>
        <taxon>Peronosporales</taxon>
        <taxon>Peronosporaceae</taxon>
        <taxon>Phytophthora</taxon>
    </lineage>
</organism>
<evidence type="ECO:0000313" key="2">
    <source>
        <dbReference type="EMBL" id="KAF4136169.1"/>
    </source>
</evidence>
<dbReference type="Proteomes" id="UP000602510">
    <property type="component" value="Unassembled WGS sequence"/>
</dbReference>
<dbReference type="EMBL" id="JAACNO010002000">
    <property type="protein sequence ID" value="KAF4136169.1"/>
    <property type="molecule type" value="Genomic_DNA"/>
</dbReference>
<name>A0A833W6N1_PHYIN</name>
<dbReference type="EMBL" id="WSZM01000629">
    <property type="protein sequence ID" value="KAF4030832.1"/>
    <property type="molecule type" value="Genomic_DNA"/>
</dbReference>
<reference evidence="1" key="1">
    <citation type="submission" date="2020-04" db="EMBL/GenBank/DDBJ databases">
        <title>Hybrid Assembly of Korean Phytophthora infestans isolates.</title>
        <authorList>
            <person name="Prokchorchik M."/>
            <person name="Lee Y."/>
            <person name="Seo J."/>
            <person name="Cho J.-H."/>
            <person name="Park Y.-E."/>
            <person name="Jang D.-C."/>
            <person name="Im J.-S."/>
            <person name="Choi J.-G."/>
            <person name="Park H.-J."/>
            <person name="Lee G.-B."/>
            <person name="Lee Y.-G."/>
            <person name="Hong S.-Y."/>
            <person name="Cho K."/>
            <person name="Sohn K.H."/>
        </authorList>
    </citation>
    <scope>NUCLEOTIDE SEQUENCE</scope>
    <source>
        <strain evidence="1">KR_1_A1</strain>
        <strain evidence="2">KR_2_A2</strain>
    </source>
</reference>
<accession>A0A833W6N1</accession>